<reference evidence="3" key="1">
    <citation type="journal article" date="2022" name="Int. J. Syst. Evol. Microbiol.">
        <title>Pseudomonas aegrilactucae sp. nov. and Pseudomonas morbosilactucae sp. nov., pathogens causing bacterial rot of lettuce in Japan.</title>
        <authorList>
            <person name="Sawada H."/>
            <person name="Fujikawa T."/>
            <person name="Satou M."/>
        </authorList>
    </citation>
    <scope>NUCLEOTIDE SEQUENCE</scope>
    <source>
        <strain evidence="3">0166_1</strain>
    </source>
</reference>
<dbReference type="PANTHER" id="PTHR43358">
    <property type="entry name" value="ALPHA/BETA-HYDROLASE"/>
    <property type="match status" value="1"/>
</dbReference>
<dbReference type="EMBL" id="CP087164">
    <property type="protein sequence ID" value="UGS36982.1"/>
    <property type="molecule type" value="Genomic_DNA"/>
</dbReference>
<dbReference type="Proteomes" id="UP001162834">
    <property type="component" value="Chromosome"/>
</dbReference>
<evidence type="ECO:0000259" key="2">
    <source>
        <dbReference type="Pfam" id="PF02129"/>
    </source>
</evidence>
<sequence>MLVPATTATARLPRAARAALAGVLGLVALAAGGAVFLAHAILTGVRPVDVLGILLIPVGVALLAVAATTALRGRRRWVQIVSVVVAVAVVAQWWLVPVINAGLATNAPREQVASAATLGLPGARDVAFTASDGVRLAGWYVPGRHGTAVVLAHGSHDDRSDTLVHLRLLARAGYGVLAYDARGHGESAGATNALGWQGREDVAGAAAFLRRQPGVERVAMLGLSMGAEEALRAAAGGVPLAAVVADGAGASTSGDQRLVEGGPLPASVTWVTMRGVELLGGGDEPAALADVAGRIGAPVLLIASGARHEREIDARLRERIGPRAVLWSVPDAAHTKAVERHPAAYAARVLGFLRATT</sequence>
<evidence type="ECO:0000256" key="1">
    <source>
        <dbReference type="SAM" id="Phobius"/>
    </source>
</evidence>
<dbReference type="Gene3D" id="3.40.50.1820">
    <property type="entry name" value="alpha/beta hydrolase"/>
    <property type="match status" value="1"/>
</dbReference>
<keyword evidence="1" id="KW-1133">Transmembrane helix</keyword>
<accession>A0A9E6XZR0</accession>
<dbReference type="PANTHER" id="PTHR43358:SF4">
    <property type="entry name" value="ALPHA_BETA HYDROLASE FOLD-1 DOMAIN-CONTAINING PROTEIN"/>
    <property type="match status" value="1"/>
</dbReference>
<dbReference type="Pfam" id="PF02129">
    <property type="entry name" value="Peptidase_S15"/>
    <property type="match status" value="1"/>
</dbReference>
<keyword evidence="1" id="KW-0812">Transmembrane</keyword>
<feature type="transmembrane region" description="Helical" evidence="1">
    <location>
        <begin position="77"/>
        <end position="96"/>
    </location>
</feature>
<protein>
    <recommendedName>
        <fullName evidence="2">Xaa-Pro dipeptidyl-peptidase-like domain-containing protein</fullName>
    </recommendedName>
</protein>
<dbReference type="RefSeq" id="WP_259311046.1">
    <property type="nucleotide sequence ID" value="NZ_CP087164.1"/>
</dbReference>
<feature type="transmembrane region" description="Helical" evidence="1">
    <location>
        <begin position="50"/>
        <end position="70"/>
    </location>
</feature>
<dbReference type="InterPro" id="IPR000383">
    <property type="entry name" value="Xaa-Pro-like_dom"/>
</dbReference>
<evidence type="ECO:0000313" key="4">
    <source>
        <dbReference type="Proteomes" id="UP001162834"/>
    </source>
</evidence>
<keyword evidence="1" id="KW-0472">Membrane</keyword>
<dbReference type="KEGG" id="sbae:DSM104329_03394"/>
<dbReference type="InterPro" id="IPR029058">
    <property type="entry name" value="AB_hydrolase_fold"/>
</dbReference>
<feature type="domain" description="Xaa-Pro dipeptidyl-peptidase-like" evidence="2">
    <location>
        <begin position="160"/>
        <end position="270"/>
    </location>
</feature>
<name>A0A9E6XZR0_9ACTN</name>
<dbReference type="GO" id="GO:0016787">
    <property type="term" value="F:hydrolase activity"/>
    <property type="evidence" value="ECO:0007669"/>
    <property type="project" value="InterPro"/>
</dbReference>
<proteinExistence type="predicted"/>
<dbReference type="AlphaFoldDB" id="A0A9E6XZR0"/>
<dbReference type="InterPro" id="IPR052920">
    <property type="entry name" value="DNA-binding_regulatory"/>
</dbReference>
<keyword evidence="4" id="KW-1185">Reference proteome</keyword>
<evidence type="ECO:0000313" key="3">
    <source>
        <dbReference type="EMBL" id="UGS36982.1"/>
    </source>
</evidence>
<gene>
    <name evidence="3" type="ORF">DSM104329_03394</name>
</gene>
<organism evidence="3 4">
    <name type="scientific">Capillimicrobium parvum</name>
    <dbReference type="NCBI Taxonomy" id="2884022"/>
    <lineage>
        <taxon>Bacteria</taxon>
        <taxon>Bacillati</taxon>
        <taxon>Actinomycetota</taxon>
        <taxon>Thermoleophilia</taxon>
        <taxon>Solirubrobacterales</taxon>
        <taxon>Capillimicrobiaceae</taxon>
        <taxon>Capillimicrobium</taxon>
    </lineage>
</organism>
<dbReference type="SUPFAM" id="SSF53474">
    <property type="entry name" value="alpha/beta-Hydrolases"/>
    <property type="match status" value="1"/>
</dbReference>